<comment type="caution">
    <text evidence="1">The sequence shown here is derived from an EMBL/GenBank/DDBJ whole genome shotgun (WGS) entry which is preliminary data.</text>
</comment>
<sequence>MDAYKAVSTLDFLDPMAVGRQYCLFQLKNGKAKEYETVPTQLSSSKSSLHKSNYVSIEPKPQPLLLIKLKLNSLIFRLFSYIWLVKVLSR</sequence>
<organism evidence="1 2">
    <name type="scientific">Bifidobacterium asteroides</name>
    <dbReference type="NCBI Taxonomy" id="1684"/>
    <lineage>
        <taxon>Bacteria</taxon>
        <taxon>Bacillati</taxon>
        <taxon>Actinomycetota</taxon>
        <taxon>Actinomycetes</taxon>
        <taxon>Bifidobacteriales</taxon>
        <taxon>Bifidobacteriaceae</taxon>
        <taxon>Bifidobacterium</taxon>
    </lineage>
</organism>
<reference evidence="1 2" key="1">
    <citation type="submission" date="2018-05" db="EMBL/GenBank/DDBJ databases">
        <title>Reference genomes for bee gut microbiota database.</title>
        <authorList>
            <person name="Ellegaard K.M."/>
        </authorList>
    </citation>
    <scope>NUCLEOTIDE SEQUENCE [LARGE SCALE GENOMIC DNA]</scope>
    <source>
        <strain evidence="1 2">ESL0199</strain>
    </source>
</reference>
<gene>
    <name evidence="1" type="ORF">DKK74_07445</name>
</gene>
<name>A0A318MEQ9_9BIFI</name>
<dbReference type="Proteomes" id="UP000248128">
    <property type="component" value="Unassembled WGS sequence"/>
</dbReference>
<dbReference type="EMBL" id="QGLK01000005">
    <property type="protein sequence ID" value="PXY86647.1"/>
    <property type="molecule type" value="Genomic_DNA"/>
</dbReference>
<accession>A0A318MEQ9</accession>
<proteinExistence type="predicted"/>
<protein>
    <submittedName>
        <fullName evidence="1">Uncharacterized protein</fullName>
    </submittedName>
</protein>
<evidence type="ECO:0000313" key="1">
    <source>
        <dbReference type="EMBL" id="PXY86647.1"/>
    </source>
</evidence>
<evidence type="ECO:0000313" key="2">
    <source>
        <dbReference type="Proteomes" id="UP000248128"/>
    </source>
</evidence>
<dbReference type="AlphaFoldDB" id="A0A318MEQ9"/>